<accession>G0N699</accession>
<dbReference type="Proteomes" id="UP000008068">
    <property type="component" value="Unassembled WGS sequence"/>
</dbReference>
<protein>
    <recommendedName>
        <fullName evidence="1">DUF38 domain-containing protein</fullName>
    </recommendedName>
</protein>
<gene>
    <name evidence="2" type="ORF">CAEBREN_04674</name>
</gene>
<evidence type="ECO:0000313" key="2">
    <source>
        <dbReference type="EMBL" id="EGT53577.1"/>
    </source>
</evidence>
<evidence type="ECO:0000313" key="3">
    <source>
        <dbReference type="Proteomes" id="UP000008068"/>
    </source>
</evidence>
<dbReference type="PANTHER" id="PTHR23015:SF4">
    <property type="entry name" value="DUF38 DOMAIN-CONTAINING PROTEIN-RELATED"/>
    <property type="match status" value="1"/>
</dbReference>
<dbReference type="InParanoid" id="G0N699"/>
<dbReference type="Pfam" id="PF01827">
    <property type="entry name" value="FTH"/>
    <property type="match status" value="1"/>
</dbReference>
<dbReference type="EMBL" id="GL379842">
    <property type="protein sequence ID" value="EGT53577.1"/>
    <property type="molecule type" value="Genomic_DNA"/>
</dbReference>
<proteinExistence type="predicted"/>
<dbReference type="GO" id="GO:0045087">
    <property type="term" value="P:innate immune response"/>
    <property type="evidence" value="ECO:0007669"/>
    <property type="project" value="TreeGrafter"/>
</dbReference>
<keyword evidence="3" id="KW-1185">Reference proteome</keyword>
<reference evidence="3" key="1">
    <citation type="submission" date="2011-07" db="EMBL/GenBank/DDBJ databases">
        <authorList>
            <consortium name="Caenorhabditis brenneri Sequencing and Analysis Consortium"/>
            <person name="Wilson R.K."/>
        </authorList>
    </citation>
    <scope>NUCLEOTIDE SEQUENCE [LARGE SCALE GENOMIC DNA]</scope>
    <source>
        <strain evidence="3">PB2801</strain>
    </source>
</reference>
<name>G0N699_CAEBE</name>
<feature type="domain" description="DUF38" evidence="1">
    <location>
        <begin position="77"/>
        <end position="203"/>
    </location>
</feature>
<dbReference type="InterPro" id="IPR002900">
    <property type="entry name" value="DUF38/FTH_CAE_spp"/>
</dbReference>
<organism evidence="3">
    <name type="scientific">Caenorhabditis brenneri</name>
    <name type="common">Nematode worm</name>
    <dbReference type="NCBI Taxonomy" id="135651"/>
    <lineage>
        <taxon>Eukaryota</taxon>
        <taxon>Metazoa</taxon>
        <taxon>Ecdysozoa</taxon>
        <taxon>Nematoda</taxon>
        <taxon>Chromadorea</taxon>
        <taxon>Rhabditida</taxon>
        <taxon>Rhabditina</taxon>
        <taxon>Rhabditomorpha</taxon>
        <taxon>Rhabditoidea</taxon>
        <taxon>Rhabditidae</taxon>
        <taxon>Peloderinae</taxon>
        <taxon>Caenorhabditis</taxon>
    </lineage>
</organism>
<evidence type="ECO:0000259" key="1">
    <source>
        <dbReference type="Pfam" id="PF01827"/>
    </source>
</evidence>
<sequence>MELIELTFNDEKILYEKCRSRTRIHTQEGVKFREAQYEYLAFAKLERILMNPSLKFERVTITFGDVADYSDLVMKQCSRIENVFLSLNHQIHSESLHLSIKCAKQIAAVLPYFKPGVLREIDIYGLIVERSQFNCGQLVNMDQFKQAKVFALAGCYFTASHDHLIHFEQIEVELPPLKTDDIVKFRDAFLASKNFKSCTLVCYVDDEYDEIGEITEQLYPITGTQKRLSIYVNNNGTAVFFNKV</sequence>
<dbReference type="HOGENOM" id="CLU_1138869_0_0_1"/>
<dbReference type="InterPro" id="IPR040161">
    <property type="entry name" value="FB224"/>
</dbReference>
<dbReference type="AlphaFoldDB" id="G0N699"/>
<dbReference type="PANTHER" id="PTHR23015">
    <property type="entry name" value="UNCHARACTERIZED C.ELEGANS PROTEIN"/>
    <property type="match status" value="1"/>
</dbReference>